<sequence length="39" mass="4597">MNNYILTKARIREIPPMHGFLLCFCRNDTRNLILFSAIT</sequence>
<proteinExistence type="predicted"/>
<protein>
    <submittedName>
        <fullName evidence="1">Uncharacterized protein</fullName>
    </submittedName>
</protein>
<gene>
    <name evidence="1" type="ORF">JETT_3757</name>
</gene>
<name>A0A533QBK1_9BACT</name>
<reference evidence="1 2" key="1">
    <citation type="submission" date="2019-04" db="EMBL/GenBank/DDBJ databases">
        <title>Genome of a novel bacterium Candidatus Jettenia ecosi reconstructed from metagenome of an anammox bioreactor.</title>
        <authorList>
            <person name="Mardanov A.V."/>
            <person name="Beletsky A.V."/>
            <person name="Ravin N.V."/>
            <person name="Botchkova E.A."/>
            <person name="Litti Y.V."/>
            <person name="Nozhevnikova A.N."/>
        </authorList>
    </citation>
    <scope>NUCLEOTIDE SEQUENCE [LARGE SCALE GENOMIC DNA]</scope>
    <source>
        <strain evidence="1">J2</strain>
    </source>
</reference>
<accession>A0A533QBK1</accession>
<dbReference type="AlphaFoldDB" id="A0A533QBK1"/>
<evidence type="ECO:0000313" key="1">
    <source>
        <dbReference type="EMBL" id="TLD39981.1"/>
    </source>
</evidence>
<organism evidence="1 2">
    <name type="scientific">Candidatus Jettenia ecosi</name>
    <dbReference type="NCBI Taxonomy" id="2494326"/>
    <lineage>
        <taxon>Bacteria</taxon>
        <taxon>Pseudomonadati</taxon>
        <taxon>Planctomycetota</taxon>
        <taxon>Candidatus Brocadiia</taxon>
        <taxon>Candidatus Brocadiales</taxon>
        <taxon>Candidatus Brocadiaceae</taxon>
        <taxon>Candidatus Jettenia</taxon>
    </lineage>
</organism>
<evidence type="ECO:0000313" key="2">
    <source>
        <dbReference type="Proteomes" id="UP000319783"/>
    </source>
</evidence>
<dbReference type="EMBL" id="SULG01000152">
    <property type="protein sequence ID" value="TLD39981.1"/>
    <property type="molecule type" value="Genomic_DNA"/>
</dbReference>
<dbReference type="Proteomes" id="UP000319783">
    <property type="component" value="Unassembled WGS sequence"/>
</dbReference>
<comment type="caution">
    <text evidence="1">The sequence shown here is derived from an EMBL/GenBank/DDBJ whole genome shotgun (WGS) entry which is preliminary data.</text>
</comment>